<dbReference type="PANTHER" id="PTHR23407:SF1">
    <property type="entry name" value="5-FORMYLTETRAHYDROFOLATE CYCLO-LIGASE"/>
    <property type="match status" value="1"/>
</dbReference>
<dbReference type="EMBL" id="JAUQSY010000006">
    <property type="protein sequence ID" value="MDO7875207.1"/>
    <property type="molecule type" value="Genomic_DNA"/>
</dbReference>
<gene>
    <name evidence="5" type="ORF">Q5H93_10730</name>
</gene>
<dbReference type="InterPro" id="IPR002698">
    <property type="entry name" value="FTHF_cligase"/>
</dbReference>
<dbReference type="PANTHER" id="PTHR23407">
    <property type="entry name" value="ATPASE INHIBITOR/5-FORMYLTETRAHYDROFOLATE CYCLO-LIGASE"/>
    <property type="match status" value="1"/>
</dbReference>
<name>A0ABT9BAJ2_9BACT</name>
<accession>A0ABT9BAJ2</accession>
<evidence type="ECO:0000313" key="6">
    <source>
        <dbReference type="Proteomes" id="UP001176429"/>
    </source>
</evidence>
<proteinExistence type="inferred from homology"/>
<reference evidence="5" key="1">
    <citation type="submission" date="2023-07" db="EMBL/GenBank/DDBJ databases">
        <authorList>
            <person name="Kim M.K."/>
        </authorList>
    </citation>
    <scope>NUCLEOTIDE SEQUENCE</scope>
    <source>
        <strain evidence="5">ASUV-10-1</strain>
    </source>
</reference>
<comment type="caution">
    <text evidence="5">The sequence shown here is derived from an EMBL/GenBank/DDBJ whole genome shotgun (WGS) entry which is preliminary data.</text>
</comment>
<dbReference type="Proteomes" id="UP001176429">
    <property type="component" value="Unassembled WGS sequence"/>
</dbReference>
<dbReference type="PIRSF" id="PIRSF006806">
    <property type="entry name" value="FTHF_cligase"/>
    <property type="match status" value="1"/>
</dbReference>
<organism evidence="5 6">
    <name type="scientific">Hymenobacter aranciens</name>
    <dbReference type="NCBI Taxonomy" id="3063996"/>
    <lineage>
        <taxon>Bacteria</taxon>
        <taxon>Pseudomonadati</taxon>
        <taxon>Bacteroidota</taxon>
        <taxon>Cytophagia</taxon>
        <taxon>Cytophagales</taxon>
        <taxon>Hymenobacteraceae</taxon>
        <taxon>Hymenobacter</taxon>
    </lineage>
</organism>
<keyword evidence="3 4" id="KW-0067">ATP-binding</keyword>
<evidence type="ECO:0000313" key="5">
    <source>
        <dbReference type="EMBL" id="MDO7875207.1"/>
    </source>
</evidence>
<dbReference type="RefSeq" id="WP_305006524.1">
    <property type="nucleotide sequence ID" value="NZ_JAUQSY010000006.1"/>
</dbReference>
<keyword evidence="4" id="KW-0479">Metal-binding</keyword>
<dbReference type="Gene3D" id="3.40.50.10420">
    <property type="entry name" value="NagB/RpiA/CoA transferase-like"/>
    <property type="match status" value="1"/>
</dbReference>
<dbReference type="Pfam" id="PF01812">
    <property type="entry name" value="5-FTHF_cyc-lig"/>
    <property type="match status" value="1"/>
</dbReference>
<dbReference type="InterPro" id="IPR024185">
    <property type="entry name" value="FTHF_cligase-like_sf"/>
</dbReference>
<evidence type="ECO:0000256" key="1">
    <source>
        <dbReference type="ARBA" id="ARBA00010638"/>
    </source>
</evidence>
<sequence>MLKADLRRAALVRRLALAPVEVANRSEQLGEQLFRHFPVAEWQWLHLFLPLAKRNEPDTWQIIHRVWREKLPLHLAVPVVQPDGISLKHYGLTPETPLLRNRWGIDEPDPAAALEVFTAQLNAVLVPLLAIDKTGQRVGYGGGFYDRFLAQCRPGTPFIGLNLLDVPPIERIADVLPTDVPLTACITPSQVWYF</sequence>
<comment type="cofactor">
    <cofactor evidence="4">
        <name>Mg(2+)</name>
        <dbReference type="ChEBI" id="CHEBI:18420"/>
    </cofactor>
</comment>
<protein>
    <recommendedName>
        <fullName evidence="4">5-formyltetrahydrofolate cyclo-ligase</fullName>
        <ecNumber evidence="4">6.3.3.2</ecNumber>
    </recommendedName>
</protein>
<comment type="similarity">
    <text evidence="1 4">Belongs to the 5-formyltetrahydrofolate cyclo-ligase family.</text>
</comment>
<dbReference type="EC" id="6.3.3.2" evidence="4"/>
<dbReference type="SUPFAM" id="SSF100950">
    <property type="entry name" value="NagB/RpiA/CoA transferase-like"/>
    <property type="match status" value="1"/>
</dbReference>
<evidence type="ECO:0000256" key="4">
    <source>
        <dbReference type="RuleBase" id="RU361279"/>
    </source>
</evidence>
<evidence type="ECO:0000256" key="2">
    <source>
        <dbReference type="ARBA" id="ARBA00022741"/>
    </source>
</evidence>
<keyword evidence="5" id="KW-0436">Ligase</keyword>
<keyword evidence="2 4" id="KW-0547">Nucleotide-binding</keyword>
<evidence type="ECO:0000256" key="3">
    <source>
        <dbReference type="ARBA" id="ARBA00022840"/>
    </source>
</evidence>
<comment type="catalytic activity">
    <reaction evidence="4">
        <text>(6S)-5-formyl-5,6,7,8-tetrahydrofolate + ATP = (6R)-5,10-methenyltetrahydrofolate + ADP + phosphate</text>
        <dbReference type="Rhea" id="RHEA:10488"/>
        <dbReference type="ChEBI" id="CHEBI:30616"/>
        <dbReference type="ChEBI" id="CHEBI:43474"/>
        <dbReference type="ChEBI" id="CHEBI:57455"/>
        <dbReference type="ChEBI" id="CHEBI:57457"/>
        <dbReference type="ChEBI" id="CHEBI:456216"/>
        <dbReference type="EC" id="6.3.3.2"/>
    </reaction>
</comment>
<dbReference type="InterPro" id="IPR037171">
    <property type="entry name" value="NagB/RpiA_transferase-like"/>
</dbReference>
<dbReference type="GO" id="GO:0030272">
    <property type="term" value="F:5-formyltetrahydrofolate cyclo-ligase activity"/>
    <property type="evidence" value="ECO:0007669"/>
    <property type="project" value="UniProtKB-EC"/>
</dbReference>
<keyword evidence="6" id="KW-1185">Reference proteome</keyword>
<keyword evidence="4" id="KW-0460">Magnesium</keyword>
<dbReference type="NCBIfam" id="TIGR02727">
    <property type="entry name" value="MTHFS_bact"/>
    <property type="match status" value="1"/>
</dbReference>